<organism evidence="8 9">
    <name type="scientific">Dichanthelium oligosanthes</name>
    <dbReference type="NCBI Taxonomy" id="888268"/>
    <lineage>
        <taxon>Eukaryota</taxon>
        <taxon>Viridiplantae</taxon>
        <taxon>Streptophyta</taxon>
        <taxon>Embryophyta</taxon>
        <taxon>Tracheophyta</taxon>
        <taxon>Spermatophyta</taxon>
        <taxon>Magnoliopsida</taxon>
        <taxon>Liliopsida</taxon>
        <taxon>Poales</taxon>
        <taxon>Poaceae</taxon>
        <taxon>PACMAD clade</taxon>
        <taxon>Panicoideae</taxon>
        <taxon>Panicodae</taxon>
        <taxon>Paniceae</taxon>
        <taxon>Dichantheliinae</taxon>
        <taxon>Dichanthelium</taxon>
    </lineage>
</organism>
<protein>
    <recommendedName>
        <fullName evidence="7">TLC domain-containing protein</fullName>
    </recommendedName>
</protein>
<evidence type="ECO:0000256" key="6">
    <source>
        <dbReference type="SAM" id="Phobius"/>
    </source>
</evidence>
<feature type="transmembrane region" description="Helical" evidence="6">
    <location>
        <begin position="102"/>
        <end position="125"/>
    </location>
</feature>
<name>A0A1E5W6L3_9POAL</name>
<sequence>MITAVAGIFVEHIALTSFMTLQVSIGYFLTDLVMILWYFPSLGGKEYLLHHGLSMYAIGLALLSGKAHMYILMVLFTEVTTPFVNLRWYLDVAGQKTCNLYVYNGVALFVGWLVARIILFVYLFTHMYFHYDQVRSIFTLGFYSLLAVPSTVAVMNVFWFWKILKGMVKTLSRRRKHSENGKTD</sequence>
<feature type="transmembrane region" description="Helical" evidence="6">
    <location>
        <begin position="137"/>
        <end position="161"/>
    </location>
</feature>
<dbReference type="Pfam" id="PF03798">
    <property type="entry name" value="TRAM_LAG1_CLN8"/>
    <property type="match status" value="1"/>
</dbReference>
<evidence type="ECO:0000256" key="3">
    <source>
        <dbReference type="ARBA" id="ARBA00022989"/>
    </source>
</evidence>
<dbReference type="InterPro" id="IPR050846">
    <property type="entry name" value="TLCD"/>
</dbReference>
<evidence type="ECO:0000256" key="4">
    <source>
        <dbReference type="ARBA" id="ARBA00023136"/>
    </source>
</evidence>
<dbReference type="GO" id="GO:0005783">
    <property type="term" value="C:endoplasmic reticulum"/>
    <property type="evidence" value="ECO:0007669"/>
    <property type="project" value="TreeGrafter"/>
</dbReference>
<keyword evidence="2 5" id="KW-0812">Transmembrane</keyword>
<dbReference type="InterPro" id="IPR006634">
    <property type="entry name" value="TLC-dom"/>
</dbReference>
<evidence type="ECO:0000313" key="8">
    <source>
        <dbReference type="EMBL" id="OEL32878.1"/>
    </source>
</evidence>
<dbReference type="PANTHER" id="PTHR13439:SF0">
    <property type="entry name" value="TOPOISOMERASE I DAMAGE AFFECTED PROTEIN 4"/>
    <property type="match status" value="1"/>
</dbReference>
<dbReference type="PROSITE" id="PS50922">
    <property type="entry name" value="TLC"/>
    <property type="match status" value="1"/>
</dbReference>
<dbReference type="GO" id="GO:0055088">
    <property type="term" value="P:lipid homeostasis"/>
    <property type="evidence" value="ECO:0007669"/>
    <property type="project" value="TreeGrafter"/>
</dbReference>
<evidence type="ECO:0000256" key="1">
    <source>
        <dbReference type="ARBA" id="ARBA00004141"/>
    </source>
</evidence>
<dbReference type="PANTHER" id="PTHR13439">
    <property type="entry name" value="CT120 PROTEIN"/>
    <property type="match status" value="1"/>
</dbReference>
<evidence type="ECO:0000313" key="9">
    <source>
        <dbReference type="Proteomes" id="UP000095767"/>
    </source>
</evidence>
<dbReference type="STRING" id="888268.A0A1E5W6L3"/>
<reference evidence="8 9" key="1">
    <citation type="submission" date="2016-09" db="EMBL/GenBank/DDBJ databases">
        <title>The draft genome of Dichanthelium oligosanthes: A C3 panicoid grass species.</title>
        <authorList>
            <person name="Studer A.J."/>
            <person name="Schnable J.C."/>
            <person name="Brutnell T.P."/>
        </authorList>
    </citation>
    <scope>NUCLEOTIDE SEQUENCE [LARGE SCALE GENOMIC DNA]</scope>
    <source>
        <strain evidence="9">cv. Kellogg 1175</strain>
        <tissue evidence="8">Leaf</tissue>
    </source>
</reference>
<comment type="subcellular location">
    <subcellularLocation>
        <location evidence="1">Membrane</location>
        <topology evidence="1">Multi-pass membrane protein</topology>
    </subcellularLocation>
</comment>
<dbReference type="Proteomes" id="UP000095767">
    <property type="component" value="Unassembled WGS sequence"/>
</dbReference>
<feature type="domain" description="TLC" evidence="7">
    <location>
        <begin position="1"/>
        <end position="172"/>
    </location>
</feature>
<evidence type="ECO:0000256" key="5">
    <source>
        <dbReference type="PROSITE-ProRule" id="PRU00205"/>
    </source>
</evidence>
<evidence type="ECO:0000259" key="7">
    <source>
        <dbReference type="PROSITE" id="PS50922"/>
    </source>
</evidence>
<gene>
    <name evidence="8" type="ORF">BAE44_0006103</name>
</gene>
<comment type="caution">
    <text evidence="8">The sequence shown here is derived from an EMBL/GenBank/DDBJ whole genome shotgun (WGS) entry which is preliminary data.</text>
</comment>
<dbReference type="AlphaFoldDB" id="A0A1E5W6L3"/>
<keyword evidence="9" id="KW-1185">Reference proteome</keyword>
<accession>A0A1E5W6L3</accession>
<proteinExistence type="predicted"/>
<dbReference type="GO" id="GO:0016020">
    <property type="term" value="C:membrane"/>
    <property type="evidence" value="ECO:0007669"/>
    <property type="project" value="UniProtKB-SubCell"/>
</dbReference>
<dbReference type="SMART" id="SM00724">
    <property type="entry name" value="TLC"/>
    <property type="match status" value="1"/>
</dbReference>
<keyword evidence="3 6" id="KW-1133">Transmembrane helix</keyword>
<dbReference type="OrthoDB" id="10266980at2759"/>
<keyword evidence="4 5" id="KW-0472">Membrane</keyword>
<dbReference type="EMBL" id="LWDX02020265">
    <property type="protein sequence ID" value="OEL32878.1"/>
    <property type="molecule type" value="Genomic_DNA"/>
</dbReference>
<evidence type="ECO:0000256" key="2">
    <source>
        <dbReference type="ARBA" id="ARBA00022692"/>
    </source>
</evidence>
<feature type="transmembrane region" description="Helical" evidence="6">
    <location>
        <begin position="19"/>
        <end position="40"/>
    </location>
</feature>